<accession>A0ABR1D3X0</accession>
<evidence type="ECO:0000313" key="4">
    <source>
        <dbReference type="EMBL" id="KAK6745236.1"/>
    </source>
</evidence>
<feature type="transmembrane region" description="Helical" evidence="2">
    <location>
        <begin position="34"/>
        <end position="54"/>
    </location>
</feature>
<dbReference type="PANTHER" id="PTHR21662">
    <property type="entry name" value="RECEPTOR PROTEIN-TYROSINE KINASE"/>
    <property type="match status" value="1"/>
</dbReference>
<feature type="domain" description="Receptor L-domain" evidence="3">
    <location>
        <begin position="350"/>
        <end position="454"/>
    </location>
</feature>
<feature type="compositionally biased region" description="Basic and acidic residues" evidence="1">
    <location>
        <begin position="808"/>
        <end position="844"/>
    </location>
</feature>
<feature type="compositionally biased region" description="Basic and acidic residues" evidence="1">
    <location>
        <begin position="758"/>
        <end position="767"/>
    </location>
</feature>
<protein>
    <recommendedName>
        <fullName evidence="3">Receptor L-domain domain-containing protein</fullName>
    </recommendedName>
</protein>
<sequence>MAVRVFHNFAAEDDVQYKLGVASVDSIPSVQAHFASKIVFAFVIALAVIFINSVEAAPPVNKSRPFDDYTSSCFFQGKLSLYSKKYNILEDFCVNFYGKLEFDADMTTVQLQDIVSLHGCLIMRKTKISYANFRQLKELTSDPELCEYNGLLIYDNPSLNKIEFNSDFKPDPNDIFIRKNPRLKQNGIIDAKFQVDIGTSKTECFVGQATPNANCKTLIGDVSIKDLNRIGRSRIRSVAGKVIVKKTDVENVEALRRLKIVGWGSPALIISENADLVDISALPTTEITGKYPTITIKNNPKLCDNIVNRNEIRKWLSENRVPSIKIGTYCLKSCNAGEMSEDFLLNLDKHCNVLNGDLIIHNFEDLPRNIGKLEQLEQVNGRVLITDNSNLQELTFLKNIKRIENPAQDTYPYSLMIYGNSGLSKIEFCKDFKPKRHEIFIRLNPKLTINDIMNANFNVDIGTKEDCFFNLAHKLADCTTLIGDVNYEELPFDIWERVGKIEGTLTITDTKVENLDFLRGLSIVGWRIPAFVISHNLKLIDIGALMTVDVRSSPPVLVMEDNPNICHNIGERRELEKFLKKIRVSVPFSQDCLISCAGGKVDDKFLEHLDKRCNVIDGNLVINGMTKLPSNIKKLEQVEIINGRLFVTNNPAVENLLFLRNLREINNPELYEPGLVVKNNRMTKISGLLSLEKVTGGQATAITTFTVFTSTMSKLQVSTTKGRKSTRTKGRIQETTTIVIQKPETTINDEESLPNKELVSDSQKETERSETNNKRIWIVLIILLLVLLWVAVIIVVIIVKKKRRGKGHIKDPARKHERSIRVVDIEKNQNMNDKKHPETGDSKRISLKNQNADDKKHTGTGDSKVMNPAPE</sequence>
<keyword evidence="5" id="KW-1185">Reference proteome</keyword>
<evidence type="ECO:0000259" key="3">
    <source>
        <dbReference type="Pfam" id="PF01030"/>
    </source>
</evidence>
<dbReference type="PANTHER" id="PTHR21662:SF33">
    <property type="entry name" value="RECEPTOR L-DOMAIN DOMAIN-CONTAINING PROTEIN"/>
    <property type="match status" value="1"/>
</dbReference>
<dbReference type="EMBL" id="JAVFWL010000003">
    <property type="protein sequence ID" value="KAK6745236.1"/>
    <property type="molecule type" value="Genomic_DNA"/>
</dbReference>
<feature type="region of interest" description="Disordered" evidence="1">
    <location>
        <begin position="805"/>
        <end position="871"/>
    </location>
</feature>
<keyword evidence="2" id="KW-1133">Transmembrane helix</keyword>
<proteinExistence type="predicted"/>
<evidence type="ECO:0000256" key="1">
    <source>
        <dbReference type="SAM" id="MobiDB-lite"/>
    </source>
</evidence>
<feature type="domain" description="Receptor L-domain" evidence="3">
    <location>
        <begin position="214"/>
        <end position="304"/>
    </location>
</feature>
<dbReference type="InterPro" id="IPR053079">
    <property type="entry name" value="SPS2_domain"/>
</dbReference>
<feature type="domain" description="Receptor L-domain" evidence="3">
    <location>
        <begin position="613"/>
        <end position="697"/>
    </location>
</feature>
<evidence type="ECO:0000256" key="2">
    <source>
        <dbReference type="SAM" id="Phobius"/>
    </source>
</evidence>
<keyword evidence="2" id="KW-0472">Membrane</keyword>
<keyword evidence="2" id="KW-0812">Transmembrane</keyword>
<dbReference type="Proteomes" id="UP001303046">
    <property type="component" value="Unassembled WGS sequence"/>
</dbReference>
<organism evidence="4 5">
    <name type="scientific">Necator americanus</name>
    <name type="common">Human hookworm</name>
    <dbReference type="NCBI Taxonomy" id="51031"/>
    <lineage>
        <taxon>Eukaryota</taxon>
        <taxon>Metazoa</taxon>
        <taxon>Ecdysozoa</taxon>
        <taxon>Nematoda</taxon>
        <taxon>Chromadorea</taxon>
        <taxon>Rhabditida</taxon>
        <taxon>Rhabditina</taxon>
        <taxon>Rhabditomorpha</taxon>
        <taxon>Strongyloidea</taxon>
        <taxon>Ancylostomatidae</taxon>
        <taxon>Bunostominae</taxon>
        <taxon>Necator</taxon>
    </lineage>
</organism>
<dbReference type="Pfam" id="PF01030">
    <property type="entry name" value="Recep_L_domain"/>
    <property type="match status" value="3"/>
</dbReference>
<gene>
    <name evidence="4" type="primary">Necator_chrIII.g12527</name>
    <name evidence="4" type="ORF">RB195_011761</name>
</gene>
<feature type="transmembrane region" description="Helical" evidence="2">
    <location>
        <begin position="776"/>
        <end position="799"/>
    </location>
</feature>
<dbReference type="InterPro" id="IPR036941">
    <property type="entry name" value="Rcpt_L-dom_sf"/>
</dbReference>
<dbReference type="SUPFAM" id="SSF52058">
    <property type="entry name" value="L domain-like"/>
    <property type="match status" value="5"/>
</dbReference>
<dbReference type="InterPro" id="IPR000494">
    <property type="entry name" value="Rcpt_L-dom"/>
</dbReference>
<comment type="caution">
    <text evidence="4">The sequence shown here is derived from an EMBL/GenBank/DDBJ whole genome shotgun (WGS) entry which is preliminary data.</text>
</comment>
<name>A0ABR1D3X0_NECAM</name>
<evidence type="ECO:0000313" key="5">
    <source>
        <dbReference type="Proteomes" id="UP001303046"/>
    </source>
</evidence>
<dbReference type="Gene3D" id="3.80.20.20">
    <property type="entry name" value="Receptor L-domain"/>
    <property type="match status" value="4"/>
</dbReference>
<reference evidence="4 5" key="1">
    <citation type="submission" date="2023-08" db="EMBL/GenBank/DDBJ databases">
        <title>A Necator americanus chromosomal reference genome.</title>
        <authorList>
            <person name="Ilik V."/>
            <person name="Petrzelkova K.J."/>
            <person name="Pardy F."/>
            <person name="Fuh T."/>
            <person name="Niatou-Singa F.S."/>
            <person name="Gouil Q."/>
            <person name="Baker L."/>
            <person name="Ritchie M.E."/>
            <person name="Jex A.R."/>
            <person name="Gazzola D."/>
            <person name="Li H."/>
            <person name="Toshio Fujiwara R."/>
            <person name="Zhan B."/>
            <person name="Aroian R.V."/>
            <person name="Pafco B."/>
            <person name="Schwarz E.M."/>
        </authorList>
    </citation>
    <scope>NUCLEOTIDE SEQUENCE [LARGE SCALE GENOMIC DNA]</scope>
    <source>
        <strain evidence="4 5">Aroian</strain>
        <tissue evidence="4">Whole animal</tissue>
    </source>
</reference>
<feature type="region of interest" description="Disordered" evidence="1">
    <location>
        <begin position="743"/>
        <end position="767"/>
    </location>
</feature>